<dbReference type="RefSeq" id="WP_209680238.1">
    <property type="nucleotide sequence ID" value="NZ_JAGIOI010000001.1"/>
</dbReference>
<feature type="compositionally biased region" description="Low complexity" evidence="1">
    <location>
        <begin position="208"/>
        <end position="223"/>
    </location>
</feature>
<dbReference type="Proteomes" id="UP000711614">
    <property type="component" value="Unassembled WGS sequence"/>
</dbReference>
<feature type="compositionally biased region" description="Low complexity" evidence="1">
    <location>
        <begin position="372"/>
        <end position="386"/>
    </location>
</feature>
<feature type="region of interest" description="Disordered" evidence="1">
    <location>
        <begin position="194"/>
        <end position="313"/>
    </location>
</feature>
<evidence type="ECO:0000256" key="1">
    <source>
        <dbReference type="SAM" id="MobiDB-lite"/>
    </source>
</evidence>
<organism evidence="3 4">
    <name type="scientific">Arthrobacter stackebrandtii</name>
    <dbReference type="NCBI Taxonomy" id="272161"/>
    <lineage>
        <taxon>Bacteria</taxon>
        <taxon>Bacillati</taxon>
        <taxon>Actinomycetota</taxon>
        <taxon>Actinomycetes</taxon>
        <taxon>Micrococcales</taxon>
        <taxon>Micrococcaceae</taxon>
        <taxon>Arthrobacter</taxon>
    </lineage>
</organism>
<feature type="compositionally biased region" description="Basic and acidic residues" evidence="1">
    <location>
        <begin position="283"/>
        <end position="292"/>
    </location>
</feature>
<feature type="compositionally biased region" description="Pro residues" evidence="1">
    <location>
        <begin position="196"/>
        <end position="207"/>
    </location>
</feature>
<feature type="region of interest" description="Disordered" evidence="1">
    <location>
        <begin position="372"/>
        <end position="400"/>
    </location>
</feature>
<name>A0ABS4YWP7_9MICC</name>
<proteinExistence type="predicted"/>
<feature type="compositionally biased region" description="Low complexity" evidence="1">
    <location>
        <begin position="300"/>
        <end position="313"/>
    </location>
</feature>
<evidence type="ECO:0000313" key="4">
    <source>
        <dbReference type="Proteomes" id="UP000711614"/>
    </source>
</evidence>
<dbReference type="EMBL" id="JAGIOI010000001">
    <property type="protein sequence ID" value="MBP2413164.1"/>
    <property type="molecule type" value="Genomic_DNA"/>
</dbReference>
<feature type="compositionally biased region" description="Polar residues" evidence="1">
    <location>
        <begin position="269"/>
        <end position="281"/>
    </location>
</feature>
<feature type="chain" id="PRO_5045599679" evidence="2">
    <location>
        <begin position="29"/>
        <end position="437"/>
    </location>
</feature>
<evidence type="ECO:0000313" key="3">
    <source>
        <dbReference type="EMBL" id="MBP2413164.1"/>
    </source>
</evidence>
<feature type="region of interest" description="Disordered" evidence="1">
    <location>
        <begin position="418"/>
        <end position="437"/>
    </location>
</feature>
<reference evidence="3 4" key="1">
    <citation type="submission" date="2021-03" db="EMBL/GenBank/DDBJ databases">
        <title>Sequencing the genomes of 1000 actinobacteria strains.</title>
        <authorList>
            <person name="Klenk H.-P."/>
        </authorList>
    </citation>
    <scope>NUCLEOTIDE SEQUENCE [LARGE SCALE GENOMIC DNA]</scope>
    <source>
        <strain evidence="3 4">DSM 16005</strain>
    </source>
</reference>
<feature type="compositionally biased region" description="Polar residues" evidence="1">
    <location>
        <begin position="427"/>
        <end position="437"/>
    </location>
</feature>
<evidence type="ECO:0000256" key="2">
    <source>
        <dbReference type="SAM" id="SignalP"/>
    </source>
</evidence>
<feature type="signal peptide" evidence="2">
    <location>
        <begin position="1"/>
        <end position="28"/>
    </location>
</feature>
<accession>A0ABS4YWP7</accession>
<protein>
    <submittedName>
        <fullName evidence="3">Uncharacterized protein</fullName>
    </submittedName>
</protein>
<keyword evidence="2" id="KW-0732">Signal</keyword>
<sequence length="437" mass="41768">MARAVRIALGVSLFLALFVLLGSTGASASTTSDPQPAPRHGLLSGILNPVVGVVDQTLSQVPVVKDITGPGTVGKITAPVTGLTDHVENTLTQVPVVENVVSPVREVATTVVPPVTDVVSAVTTPVLGAVGQATAPVVEVAAPVLDPVTTAVAPIVGGVTDTVAGVTGGTSGVVVEVVDNVVAPAIPAIPGVTVPPVSPESPTPATPVTPAAPVAPVVPQEPGTPGAPSVPGTPASPDAPAAVPSAPVISGEAGAVVPGSVPQGADGLTGQQNSSPQQDQAVDSEKLPKGNRTEAAGQDASAEAVSVHAPAAPSSRDVLARYFAPSAMPGTSTATATPAQTVLAVPGGSAPSAVCGADDSRTSVGPCAPAVATGPASAPSSGVSSAGAGGSGATGGAAAAHENTSELFLLAGGPAALPNVDWPLPASQPSDPGSTPD</sequence>
<gene>
    <name evidence="3" type="ORF">JOF48_001963</name>
</gene>
<comment type="caution">
    <text evidence="3">The sequence shown here is derived from an EMBL/GenBank/DDBJ whole genome shotgun (WGS) entry which is preliminary data.</text>
</comment>
<keyword evidence="4" id="KW-1185">Reference proteome</keyword>
<feature type="compositionally biased region" description="Low complexity" evidence="1">
    <location>
        <begin position="235"/>
        <end position="248"/>
    </location>
</feature>